<dbReference type="NCBIfam" id="TIGR04183">
    <property type="entry name" value="Por_Secre_tail"/>
    <property type="match status" value="1"/>
</dbReference>
<accession>A0A644YWS9</accession>
<protein>
    <recommendedName>
        <fullName evidence="1">PKD domain-containing protein</fullName>
    </recommendedName>
</protein>
<dbReference type="InterPro" id="IPR036514">
    <property type="entry name" value="SGNH_hydro_sf"/>
</dbReference>
<dbReference type="SUPFAM" id="SSF52266">
    <property type="entry name" value="SGNH hydrolase"/>
    <property type="match status" value="1"/>
</dbReference>
<comment type="caution">
    <text evidence="2">The sequence shown here is derived from an EMBL/GenBank/DDBJ whole genome shotgun (WGS) entry which is preliminary data.</text>
</comment>
<dbReference type="Gene3D" id="3.40.50.1110">
    <property type="entry name" value="SGNH hydrolase"/>
    <property type="match status" value="1"/>
</dbReference>
<evidence type="ECO:0000313" key="2">
    <source>
        <dbReference type="EMBL" id="MPM30464.1"/>
    </source>
</evidence>
<reference evidence="2" key="1">
    <citation type="submission" date="2019-08" db="EMBL/GenBank/DDBJ databases">
        <authorList>
            <person name="Kucharzyk K."/>
            <person name="Murdoch R.W."/>
            <person name="Higgins S."/>
            <person name="Loffler F."/>
        </authorList>
    </citation>
    <scope>NUCLEOTIDE SEQUENCE</scope>
</reference>
<evidence type="ECO:0000259" key="1">
    <source>
        <dbReference type="PROSITE" id="PS50093"/>
    </source>
</evidence>
<gene>
    <name evidence="2" type="ORF">SDC9_77014</name>
</gene>
<dbReference type="Pfam" id="PF18911">
    <property type="entry name" value="PKD_4"/>
    <property type="match status" value="1"/>
</dbReference>
<feature type="domain" description="PKD" evidence="1">
    <location>
        <begin position="277"/>
        <end position="317"/>
    </location>
</feature>
<proteinExistence type="predicted"/>
<dbReference type="PROSITE" id="PS50093">
    <property type="entry name" value="PKD"/>
    <property type="match status" value="1"/>
</dbReference>
<dbReference type="AlphaFoldDB" id="A0A644YWS9"/>
<dbReference type="SUPFAM" id="SSF49299">
    <property type="entry name" value="PKD domain"/>
    <property type="match status" value="1"/>
</dbReference>
<dbReference type="Pfam" id="PF18962">
    <property type="entry name" value="Por_Secre_tail"/>
    <property type="match status" value="1"/>
</dbReference>
<dbReference type="CDD" id="cd00146">
    <property type="entry name" value="PKD"/>
    <property type="match status" value="1"/>
</dbReference>
<dbReference type="Gene3D" id="2.60.40.10">
    <property type="entry name" value="Immunoglobulins"/>
    <property type="match status" value="1"/>
</dbReference>
<dbReference type="InterPro" id="IPR000601">
    <property type="entry name" value="PKD_dom"/>
</dbReference>
<dbReference type="InterPro" id="IPR013783">
    <property type="entry name" value="Ig-like_fold"/>
</dbReference>
<dbReference type="InterPro" id="IPR035986">
    <property type="entry name" value="PKD_dom_sf"/>
</dbReference>
<sequence>MKKVFTILICFAAISFSQAQTILRVLFIGNSYTYVNDLPGLVSLVAKSAGDSLVYSSSAPGGYTLQQHCSNATTNSLIQQGNWDFVVLQEQSQLPSFTDGEVQSMVFPYATQLDNMIRQADSCAETIFYMTWGRKNGDATNCAVWPPVCTYEGMDSLLHLRYMMMAQDNDAEVSPVGAVWHYLRTNAPGIELYSADESHPSPAGSYAAACTFYASMYRKDPSHITYDFSLSAADANTIRQAAKTIVFDNLANWYNTDEIPLAMFTHSNSTTPVQFVNSSTNALEYFWDFGDGTNSTEENPTHYFPYDGMYTIALIASACGHSDTTSETFWVATLGIESAEYSIRFFPNPVHDFLSVSAGAKILRVSICDVAGRRFINESGPESNEISINTQSLRPGVYFLTVETINEYFVRKIAVEIK</sequence>
<organism evidence="2">
    <name type="scientific">bioreactor metagenome</name>
    <dbReference type="NCBI Taxonomy" id="1076179"/>
    <lineage>
        <taxon>unclassified sequences</taxon>
        <taxon>metagenomes</taxon>
        <taxon>ecological metagenomes</taxon>
    </lineage>
</organism>
<dbReference type="EMBL" id="VSSQ01005793">
    <property type="protein sequence ID" value="MPM30464.1"/>
    <property type="molecule type" value="Genomic_DNA"/>
</dbReference>
<dbReference type="InterPro" id="IPR026444">
    <property type="entry name" value="Secre_tail"/>
</dbReference>
<name>A0A644YWS9_9ZZZZ</name>